<reference evidence="1" key="2">
    <citation type="submission" date="2022-06" db="UniProtKB">
        <authorList>
            <consortium name="EnsemblMetazoa"/>
        </authorList>
    </citation>
    <scope>IDENTIFICATION</scope>
    <source>
        <strain evidence="1">DF5081</strain>
    </source>
</reference>
<dbReference type="Proteomes" id="UP000005237">
    <property type="component" value="Unassembled WGS sequence"/>
</dbReference>
<accession>A0A8R1IRW8</accession>
<proteinExistence type="predicted"/>
<organism evidence="1 2">
    <name type="scientific">Caenorhabditis japonica</name>
    <dbReference type="NCBI Taxonomy" id="281687"/>
    <lineage>
        <taxon>Eukaryota</taxon>
        <taxon>Metazoa</taxon>
        <taxon>Ecdysozoa</taxon>
        <taxon>Nematoda</taxon>
        <taxon>Chromadorea</taxon>
        <taxon>Rhabditida</taxon>
        <taxon>Rhabditina</taxon>
        <taxon>Rhabditomorpha</taxon>
        <taxon>Rhabditoidea</taxon>
        <taxon>Rhabditidae</taxon>
        <taxon>Peloderinae</taxon>
        <taxon>Caenorhabditis</taxon>
    </lineage>
</organism>
<name>A0A8R1IRW8_CAEJA</name>
<evidence type="ECO:0000313" key="2">
    <source>
        <dbReference type="Proteomes" id="UP000005237"/>
    </source>
</evidence>
<sequence length="98" mass="11775">MDFREERRKDIQCDDAITEWSMDLHEERRKDMQCKYYVVYRIEKVFYYRPATSVERAPLNSILHRGEGPKGDSAKRGCHWTTIIFYKLVPMVPETKTI</sequence>
<dbReference type="EnsemblMetazoa" id="CJA42261b.1">
    <property type="protein sequence ID" value="CJA42261b.1"/>
    <property type="gene ID" value="WBGene00218109"/>
</dbReference>
<protein>
    <submittedName>
        <fullName evidence="1">Uncharacterized protein</fullName>
    </submittedName>
</protein>
<reference evidence="2" key="1">
    <citation type="submission" date="2010-08" db="EMBL/GenBank/DDBJ databases">
        <authorList>
            <consortium name="Caenorhabditis japonica Sequencing Consortium"/>
            <person name="Wilson R.K."/>
        </authorList>
    </citation>
    <scope>NUCLEOTIDE SEQUENCE [LARGE SCALE GENOMIC DNA]</scope>
    <source>
        <strain evidence="2">DF5081</strain>
    </source>
</reference>
<evidence type="ECO:0000313" key="1">
    <source>
        <dbReference type="EnsemblMetazoa" id="CJA42261b.1"/>
    </source>
</evidence>
<keyword evidence="2" id="KW-1185">Reference proteome</keyword>
<dbReference type="AlphaFoldDB" id="A0A8R1IRW8"/>